<evidence type="ECO:0000256" key="1">
    <source>
        <dbReference type="ARBA" id="ARBA00022475"/>
    </source>
</evidence>
<proteinExistence type="inferred from homology"/>
<keyword evidence="1" id="KW-1003">Cell membrane</keyword>
<dbReference type="RefSeq" id="WP_284352420.1">
    <property type="nucleotide sequence ID" value="NZ_BRXS01000007.1"/>
</dbReference>
<keyword evidence="3 12" id="KW-0812">Transmembrane</keyword>
<evidence type="ECO:0000256" key="4">
    <source>
        <dbReference type="ARBA" id="ARBA00022723"/>
    </source>
</evidence>
<dbReference type="CDD" id="cd07325">
    <property type="entry name" value="M48_Ste24p_like"/>
    <property type="match status" value="1"/>
</dbReference>
<dbReference type="InterPro" id="IPR001915">
    <property type="entry name" value="Peptidase_M48"/>
</dbReference>
<feature type="domain" description="Peptidase M48" evidence="13">
    <location>
        <begin position="93"/>
        <end position="267"/>
    </location>
</feature>
<dbReference type="GO" id="GO:0046872">
    <property type="term" value="F:metal ion binding"/>
    <property type="evidence" value="ECO:0007669"/>
    <property type="project" value="UniProtKB-KW"/>
</dbReference>
<comment type="cofactor">
    <cofactor evidence="10">
        <name>Zn(2+)</name>
        <dbReference type="ChEBI" id="CHEBI:29105"/>
    </cofactor>
    <text evidence="10">Binds 1 zinc ion per subunit.</text>
</comment>
<dbReference type="AlphaFoldDB" id="A0AA37QJE8"/>
<evidence type="ECO:0000256" key="10">
    <source>
        <dbReference type="RuleBase" id="RU003983"/>
    </source>
</evidence>
<dbReference type="EMBL" id="BRXS01000007">
    <property type="protein sequence ID" value="GLC27993.1"/>
    <property type="molecule type" value="Genomic_DNA"/>
</dbReference>
<reference evidence="14" key="1">
    <citation type="submission" date="2022-08" db="EMBL/GenBank/DDBJ databases">
        <title>Draft genome sequencing of Roseisolibacter agri AW1220.</title>
        <authorList>
            <person name="Tobiishi Y."/>
            <person name="Tonouchi A."/>
        </authorList>
    </citation>
    <scope>NUCLEOTIDE SEQUENCE</scope>
    <source>
        <strain evidence="14">AW1220</strain>
    </source>
</reference>
<evidence type="ECO:0000256" key="5">
    <source>
        <dbReference type="ARBA" id="ARBA00022801"/>
    </source>
</evidence>
<dbReference type="PANTHER" id="PTHR43221:SF3">
    <property type="entry name" value="SLL1280 PROTEIN"/>
    <property type="match status" value="1"/>
</dbReference>
<evidence type="ECO:0000256" key="7">
    <source>
        <dbReference type="ARBA" id="ARBA00022989"/>
    </source>
</evidence>
<keyword evidence="15" id="KW-1185">Reference proteome</keyword>
<dbReference type="PANTHER" id="PTHR43221">
    <property type="entry name" value="PROTEASE HTPX"/>
    <property type="match status" value="1"/>
</dbReference>
<keyword evidence="5 10" id="KW-0378">Hydrolase</keyword>
<feature type="region of interest" description="Disordered" evidence="11">
    <location>
        <begin position="292"/>
        <end position="321"/>
    </location>
</feature>
<evidence type="ECO:0000256" key="8">
    <source>
        <dbReference type="ARBA" id="ARBA00023049"/>
    </source>
</evidence>
<keyword evidence="7 12" id="KW-1133">Transmembrane helix</keyword>
<feature type="compositionally biased region" description="Basic and acidic residues" evidence="11">
    <location>
        <begin position="296"/>
        <end position="308"/>
    </location>
</feature>
<dbReference type="GO" id="GO:0006508">
    <property type="term" value="P:proteolysis"/>
    <property type="evidence" value="ECO:0007669"/>
    <property type="project" value="UniProtKB-KW"/>
</dbReference>
<evidence type="ECO:0000256" key="6">
    <source>
        <dbReference type="ARBA" id="ARBA00022833"/>
    </source>
</evidence>
<name>A0AA37QJE8_9BACT</name>
<comment type="caution">
    <text evidence="14">The sequence shown here is derived from an EMBL/GenBank/DDBJ whole genome shotgun (WGS) entry which is preliminary data.</text>
</comment>
<keyword evidence="8 10" id="KW-0482">Metalloprotease</keyword>
<dbReference type="InterPro" id="IPR050083">
    <property type="entry name" value="HtpX_protease"/>
</dbReference>
<keyword evidence="2 10" id="KW-0645">Protease</keyword>
<keyword evidence="6 10" id="KW-0862">Zinc</keyword>
<protein>
    <recommendedName>
        <fullName evidence="13">Peptidase M48 domain-containing protein</fullName>
    </recommendedName>
</protein>
<sequence>MPTPLPQISPLAWEHPDDRDALRKLRGIPGFDGVVRQVASAYGARGVRNLFLGNAVLVGPTQRPKLWARYQEVLATLDWPDTRPDGTRGPAPQLYVTRTPWMHAGAVGFEEPFIVLNADDLDLLDADEQKFVLAHELGHVMSGRVTYRTVAALLLTLGVTNLPLLVGVVLLPFQLALLDWYRKAELSADRAGLLGIQEPRTAYRTFLKRAGGAQGGDEDATDLDAFLAQASESETGGSGWNTVMKALNSALRDHPLHTLRVAELRRWAESEGYVRIVAGEYVRRDDTAAASAADAAEARTEDAAREADERAEDDCDPLRDVGATLRDSLGRARQAFDDVFRSDR</sequence>
<evidence type="ECO:0000313" key="15">
    <source>
        <dbReference type="Proteomes" id="UP001161325"/>
    </source>
</evidence>
<dbReference type="GO" id="GO:0004222">
    <property type="term" value="F:metalloendopeptidase activity"/>
    <property type="evidence" value="ECO:0007669"/>
    <property type="project" value="InterPro"/>
</dbReference>
<evidence type="ECO:0000256" key="12">
    <source>
        <dbReference type="SAM" id="Phobius"/>
    </source>
</evidence>
<evidence type="ECO:0000313" key="14">
    <source>
        <dbReference type="EMBL" id="GLC27993.1"/>
    </source>
</evidence>
<gene>
    <name evidence="14" type="ORF">rosag_45060</name>
</gene>
<evidence type="ECO:0000256" key="2">
    <source>
        <dbReference type="ARBA" id="ARBA00022670"/>
    </source>
</evidence>
<dbReference type="Pfam" id="PF01435">
    <property type="entry name" value="Peptidase_M48"/>
    <property type="match status" value="1"/>
</dbReference>
<organism evidence="14 15">
    <name type="scientific">Roseisolibacter agri</name>
    <dbReference type="NCBI Taxonomy" id="2014610"/>
    <lineage>
        <taxon>Bacteria</taxon>
        <taxon>Pseudomonadati</taxon>
        <taxon>Gemmatimonadota</taxon>
        <taxon>Gemmatimonadia</taxon>
        <taxon>Gemmatimonadales</taxon>
        <taxon>Gemmatimonadaceae</taxon>
        <taxon>Roseisolibacter</taxon>
    </lineage>
</organism>
<evidence type="ECO:0000256" key="9">
    <source>
        <dbReference type="ARBA" id="ARBA00023136"/>
    </source>
</evidence>
<dbReference type="Gene3D" id="3.30.2010.10">
    <property type="entry name" value="Metalloproteases ('zincins'), catalytic domain"/>
    <property type="match status" value="1"/>
</dbReference>
<dbReference type="Proteomes" id="UP001161325">
    <property type="component" value="Unassembled WGS sequence"/>
</dbReference>
<keyword evidence="4" id="KW-0479">Metal-binding</keyword>
<evidence type="ECO:0000259" key="13">
    <source>
        <dbReference type="Pfam" id="PF01435"/>
    </source>
</evidence>
<accession>A0AA37QJE8</accession>
<evidence type="ECO:0000256" key="11">
    <source>
        <dbReference type="SAM" id="MobiDB-lite"/>
    </source>
</evidence>
<keyword evidence="9 12" id="KW-0472">Membrane</keyword>
<feature type="transmembrane region" description="Helical" evidence="12">
    <location>
        <begin position="150"/>
        <end position="173"/>
    </location>
</feature>
<comment type="similarity">
    <text evidence="10">Belongs to the peptidase M48 family.</text>
</comment>
<evidence type="ECO:0000256" key="3">
    <source>
        <dbReference type="ARBA" id="ARBA00022692"/>
    </source>
</evidence>